<sequence>MPAATHQPLAACMRPRSLDRIVGQAHLVSPGSLLELLVSCRSAASVLLYGPPGCGKTAIASVVAHRTSRRFVELSATSAGVTEVRKVLADVQKELDADGTRTLVFSDDIHRFSRAQQDVFLPAVEDGVISLIGATTENPSFSMTLLWCRVRSSWCSSRSASPTSRNSLSAC</sequence>
<accession>A0ABU4LWE6</accession>
<evidence type="ECO:0000259" key="3">
    <source>
        <dbReference type="SMART" id="SM00382"/>
    </source>
</evidence>
<evidence type="ECO:0000256" key="1">
    <source>
        <dbReference type="ARBA" id="ARBA00022741"/>
    </source>
</evidence>
<evidence type="ECO:0000256" key="2">
    <source>
        <dbReference type="ARBA" id="ARBA00022840"/>
    </source>
</evidence>
<evidence type="ECO:0000313" key="4">
    <source>
        <dbReference type="EMBL" id="MDX3020081.1"/>
    </source>
</evidence>
<dbReference type="InterPro" id="IPR008824">
    <property type="entry name" value="RuvB-like_N"/>
</dbReference>
<keyword evidence="2" id="KW-0067">ATP-binding</keyword>
<dbReference type="RefSeq" id="WP_319166748.1">
    <property type="nucleotide sequence ID" value="NZ_JARAWP010000011.1"/>
</dbReference>
<dbReference type="EMBL" id="JARAWP010000011">
    <property type="protein sequence ID" value="MDX3020081.1"/>
    <property type="molecule type" value="Genomic_DNA"/>
</dbReference>
<dbReference type="SUPFAM" id="SSF52540">
    <property type="entry name" value="P-loop containing nucleoside triphosphate hydrolases"/>
    <property type="match status" value="1"/>
</dbReference>
<proteinExistence type="predicted"/>
<dbReference type="InterPro" id="IPR027417">
    <property type="entry name" value="P-loop_NTPase"/>
</dbReference>
<reference evidence="4 5" key="1">
    <citation type="journal article" date="2023" name="Microb. Genom.">
        <title>Mesoterricola silvestris gen. nov., sp. nov., Mesoterricola sediminis sp. nov., Geothrix oryzae sp. nov., Geothrix edaphica sp. nov., Geothrix rubra sp. nov., and Geothrix limicola sp. nov., six novel members of Acidobacteriota isolated from soils.</title>
        <authorList>
            <person name="Weisberg A.J."/>
            <person name="Pearce E."/>
            <person name="Kramer C.G."/>
            <person name="Chang J.H."/>
            <person name="Clarke C.R."/>
        </authorList>
    </citation>
    <scope>NUCLEOTIDE SEQUENCE [LARGE SCALE GENOMIC DNA]</scope>
    <source>
        <strain evidence="4 5">NB05-1H</strain>
    </source>
</reference>
<dbReference type="InterPro" id="IPR051314">
    <property type="entry name" value="AAA_ATPase_RarA/MGS1/WRNIP1"/>
</dbReference>
<dbReference type="PANTHER" id="PTHR13779">
    <property type="entry name" value="WERNER HELICASE-INTERACTING PROTEIN 1 FAMILY MEMBER"/>
    <property type="match status" value="1"/>
</dbReference>
<dbReference type="PANTHER" id="PTHR13779:SF7">
    <property type="entry name" value="ATPASE WRNIP1"/>
    <property type="match status" value="1"/>
</dbReference>
<protein>
    <submittedName>
        <fullName evidence="4">AAA family ATPase</fullName>
    </submittedName>
</protein>
<evidence type="ECO:0000313" key="5">
    <source>
        <dbReference type="Proteomes" id="UP001272987"/>
    </source>
</evidence>
<dbReference type="InterPro" id="IPR003593">
    <property type="entry name" value="AAA+_ATPase"/>
</dbReference>
<organism evidence="4 5">
    <name type="scientific">Streptomyces acidiscabies</name>
    <dbReference type="NCBI Taxonomy" id="42234"/>
    <lineage>
        <taxon>Bacteria</taxon>
        <taxon>Bacillati</taxon>
        <taxon>Actinomycetota</taxon>
        <taxon>Actinomycetes</taxon>
        <taxon>Kitasatosporales</taxon>
        <taxon>Streptomycetaceae</taxon>
        <taxon>Streptomyces</taxon>
    </lineage>
</organism>
<name>A0ABU4LWE6_9ACTN</name>
<dbReference type="CDD" id="cd00009">
    <property type="entry name" value="AAA"/>
    <property type="match status" value="1"/>
</dbReference>
<keyword evidence="1" id="KW-0547">Nucleotide-binding</keyword>
<comment type="caution">
    <text evidence="4">The sequence shown here is derived from an EMBL/GenBank/DDBJ whole genome shotgun (WGS) entry which is preliminary data.</text>
</comment>
<dbReference type="SMART" id="SM00382">
    <property type="entry name" value="AAA"/>
    <property type="match status" value="1"/>
</dbReference>
<dbReference type="Pfam" id="PF05496">
    <property type="entry name" value="RuvB_N"/>
    <property type="match status" value="1"/>
</dbReference>
<gene>
    <name evidence="4" type="ORF">PV666_19645</name>
</gene>
<dbReference type="Gene3D" id="3.40.50.300">
    <property type="entry name" value="P-loop containing nucleotide triphosphate hydrolases"/>
    <property type="match status" value="1"/>
</dbReference>
<keyword evidence="5" id="KW-1185">Reference proteome</keyword>
<dbReference type="Proteomes" id="UP001272987">
    <property type="component" value="Unassembled WGS sequence"/>
</dbReference>
<feature type="domain" description="AAA+ ATPase" evidence="3">
    <location>
        <begin position="42"/>
        <end position="151"/>
    </location>
</feature>